<accession>A0A6V8KJR3</accession>
<dbReference type="Proteomes" id="UP000482800">
    <property type="component" value="Unassembled WGS sequence"/>
</dbReference>
<keyword evidence="2" id="KW-0813">Transport</keyword>
<evidence type="ECO:0000256" key="2">
    <source>
        <dbReference type="ARBA" id="ARBA00022448"/>
    </source>
</evidence>
<organism evidence="5 6">
    <name type="scientific">Phytohabitans houttuyneae</name>
    <dbReference type="NCBI Taxonomy" id="1076126"/>
    <lineage>
        <taxon>Bacteria</taxon>
        <taxon>Bacillati</taxon>
        <taxon>Actinomycetota</taxon>
        <taxon>Actinomycetes</taxon>
        <taxon>Micromonosporales</taxon>
        <taxon>Micromonosporaceae</taxon>
    </lineage>
</organism>
<dbReference type="AlphaFoldDB" id="A0A6V8KJR3"/>
<comment type="similarity">
    <text evidence="1">Belongs to the bacterial solute-binding protein 1 family.</text>
</comment>
<feature type="chain" id="PRO_5039533586" evidence="4">
    <location>
        <begin position="23"/>
        <end position="413"/>
    </location>
</feature>
<reference evidence="5 6" key="1">
    <citation type="submission" date="2020-03" db="EMBL/GenBank/DDBJ databases">
        <title>Whole genome shotgun sequence of Phytohabitans houttuyneae NBRC 108639.</title>
        <authorList>
            <person name="Komaki H."/>
            <person name="Tamura T."/>
        </authorList>
    </citation>
    <scope>NUCLEOTIDE SEQUENCE [LARGE SCALE GENOMIC DNA]</scope>
    <source>
        <strain evidence="5 6">NBRC 108639</strain>
    </source>
</reference>
<dbReference type="GO" id="GO:0055052">
    <property type="term" value="C:ATP-binding cassette (ABC) transporter complex, substrate-binding subunit-containing"/>
    <property type="evidence" value="ECO:0007669"/>
    <property type="project" value="TreeGrafter"/>
</dbReference>
<name>A0A6V8KJR3_9ACTN</name>
<dbReference type="GO" id="GO:0042956">
    <property type="term" value="P:maltodextrin transmembrane transport"/>
    <property type="evidence" value="ECO:0007669"/>
    <property type="project" value="TreeGrafter"/>
</dbReference>
<dbReference type="PANTHER" id="PTHR30061:SF50">
    <property type="entry name" value="MALTOSE_MALTODEXTRIN-BINDING PERIPLASMIC PROTEIN"/>
    <property type="match status" value="1"/>
</dbReference>
<reference evidence="5 6" key="2">
    <citation type="submission" date="2020-03" db="EMBL/GenBank/DDBJ databases">
        <authorList>
            <person name="Ichikawa N."/>
            <person name="Kimura A."/>
            <person name="Kitahashi Y."/>
            <person name="Uohara A."/>
        </authorList>
    </citation>
    <scope>NUCLEOTIDE SEQUENCE [LARGE SCALE GENOMIC DNA]</scope>
    <source>
        <strain evidence="5 6">NBRC 108639</strain>
    </source>
</reference>
<dbReference type="GO" id="GO:1901982">
    <property type="term" value="F:maltose binding"/>
    <property type="evidence" value="ECO:0007669"/>
    <property type="project" value="TreeGrafter"/>
</dbReference>
<keyword evidence="3 4" id="KW-0732">Signal</keyword>
<dbReference type="PROSITE" id="PS51257">
    <property type="entry name" value="PROKAR_LIPOPROTEIN"/>
    <property type="match status" value="1"/>
</dbReference>
<dbReference type="SUPFAM" id="SSF53850">
    <property type="entry name" value="Periplasmic binding protein-like II"/>
    <property type="match status" value="1"/>
</dbReference>
<dbReference type="Gene3D" id="3.40.190.10">
    <property type="entry name" value="Periplasmic binding protein-like II"/>
    <property type="match status" value="1"/>
</dbReference>
<dbReference type="Pfam" id="PF01547">
    <property type="entry name" value="SBP_bac_1"/>
    <property type="match status" value="1"/>
</dbReference>
<evidence type="ECO:0000256" key="1">
    <source>
        <dbReference type="ARBA" id="ARBA00008520"/>
    </source>
</evidence>
<dbReference type="InterPro" id="IPR006059">
    <property type="entry name" value="SBP"/>
</dbReference>
<comment type="caution">
    <text evidence="5">The sequence shown here is derived from an EMBL/GenBank/DDBJ whole genome shotgun (WGS) entry which is preliminary data.</text>
</comment>
<dbReference type="PANTHER" id="PTHR30061">
    <property type="entry name" value="MALTOSE-BINDING PERIPLASMIC PROTEIN"/>
    <property type="match status" value="1"/>
</dbReference>
<protein>
    <submittedName>
        <fullName evidence="5">Sugar ABC transporter substrate-binding protein</fullName>
    </submittedName>
</protein>
<evidence type="ECO:0000313" key="6">
    <source>
        <dbReference type="Proteomes" id="UP000482800"/>
    </source>
</evidence>
<dbReference type="GO" id="GO:0015768">
    <property type="term" value="P:maltose transport"/>
    <property type="evidence" value="ECO:0007669"/>
    <property type="project" value="TreeGrafter"/>
</dbReference>
<evidence type="ECO:0000256" key="3">
    <source>
        <dbReference type="ARBA" id="ARBA00022729"/>
    </source>
</evidence>
<dbReference type="EMBL" id="BLPF01000002">
    <property type="protein sequence ID" value="GFJ81977.1"/>
    <property type="molecule type" value="Genomic_DNA"/>
</dbReference>
<feature type="signal peptide" evidence="4">
    <location>
        <begin position="1"/>
        <end position="22"/>
    </location>
</feature>
<keyword evidence="6" id="KW-1185">Reference proteome</keyword>
<evidence type="ECO:0000313" key="5">
    <source>
        <dbReference type="EMBL" id="GFJ81977.1"/>
    </source>
</evidence>
<dbReference type="CDD" id="cd13585">
    <property type="entry name" value="PBP2_TMBP_like"/>
    <property type="match status" value="1"/>
</dbReference>
<evidence type="ECO:0000256" key="4">
    <source>
        <dbReference type="SAM" id="SignalP"/>
    </source>
</evidence>
<dbReference type="RefSeq" id="WP_173061895.1">
    <property type="nucleotide sequence ID" value="NZ_BAABGO010000042.1"/>
</dbReference>
<proteinExistence type="inferred from homology"/>
<sequence>MRVRKSLSAVVVALVAALAATACGDSGSGESDKTTVTMWIYPVIVDEAKHRAYWDETVKAFQSANPNIEVKTEIFPWANRDQALATAIAGKNGPDVVYLIPDQLPKYARNIEPVDKYLDDAAKSDYHPNVTKSVSIDGKMMGAPILTSAATPLCNKKVFAAVGETTYPTSWNDLLTLGPKFKAKGYDITAYPGDSKQTLNQTFYPLLWSAGGDVFSPDGKSVAFNSDAGKKALTFLKQLVDGGYVDKSLVTTVPSTEQTRIGQNKVGCVWHVPVAEAEKLWGKENVQAIPHLSDVKQIGYGTVGSLSMLNGAKDKEAAGKWIAFATNADNSKTYDTASNFFSPRKSTGSLYGDNPVLSVQEQQVATSTVGPLHEKARDIQGVLSPEIQAALLGKKSVEQALDDAAKAAAPLLG</sequence>
<gene>
    <name evidence="5" type="ORF">Phou_061570</name>
</gene>